<dbReference type="GO" id="GO:0008999">
    <property type="term" value="F:protein-N-terminal-alanine acetyltransferase activity"/>
    <property type="evidence" value="ECO:0007669"/>
    <property type="project" value="TreeGrafter"/>
</dbReference>
<dbReference type="RefSeq" id="WP_107865141.1">
    <property type="nucleotide sequence ID" value="NZ_QAON01000004.1"/>
</dbReference>
<organism evidence="2 3">
    <name type="scientific">Agitococcus lubricus</name>
    <dbReference type="NCBI Taxonomy" id="1077255"/>
    <lineage>
        <taxon>Bacteria</taxon>
        <taxon>Pseudomonadati</taxon>
        <taxon>Pseudomonadota</taxon>
        <taxon>Gammaproteobacteria</taxon>
        <taxon>Moraxellales</taxon>
        <taxon>Moraxellaceae</taxon>
        <taxon>Agitococcus</taxon>
    </lineage>
</organism>
<dbReference type="Gene3D" id="3.40.630.30">
    <property type="match status" value="1"/>
</dbReference>
<sequence>MKYETNALGQAVGLKVSHWIAPQTPPLTHMQGRFCRVEPLNPDRDSQALFEANSLDKDGRMWTYLPYGPFASFELYRSWLRVSVLTSDPQFYVIIDQHTNKAVGIAAYLRIDPKNGCLEVGHLNFSPLMQKTAIATEAMYLMMDYAFSLGYRRYEWKCNALNKPSRRAAKRFGFSYEGVFRQAMVSKGRNRDTAWYSVIDEEWPTLKSAFLTWLAPDNFDEQGGQKVALSSLTAPLVKAWG</sequence>
<protein>
    <submittedName>
        <fullName evidence="2">RimJ/RimL family protein N-acetyltransferase</fullName>
    </submittedName>
</protein>
<dbReference type="PROSITE" id="PS51186">
    <property type="entry name" value="GNAT"/>
    <property type="match status" value="1"/>
</dbReference>
<name>A0A2T5J181_9GAMM</name>
<comment type="caution">
    <text evidence="2">The sequence shown here is derived from an EMBL/GenBank/DDBJ whole genome shotgun (WGS) entry which is preliminary data.</text>
</comment>
<dbReference type="InterPro" id="IPR051908">
    <property type="entry name" value="Ribosomal_N-acetyltransferase"/>
</dbReference>
<dbReference type="AlphaFoldDB" id="A0A2T5J181"/>
<dbReference type="InterPro" id="IPR016181">
    <property type="entry name" value="Acyl_CoA_acyltransferase"/>
</dbReference>
<evidence type="ECO:0000313" key="3">
    <source>
        <dbReference type="Proteomes" id="UP000244223"/>
    </source>
</evidence>
<dbReference type="GO" id="GO:1990189">
    <property type="term" value="F:protein N-terminal-serine acetyltransferase activity"/>
    <property type="evidence" value="ECO:0007669"/>
    <property type="project" value="TreeGrafter"/>
</dbReference>
<dbReference type="GO" id="GO:0005737">
    <property type="term" value="C:cytoplasm"/>
    <property type="evidence" value="ECO:0007669"/>
    <property type="project" value="TreeGrafter"/>
</dbReference>
<keyword evidence="2" id="KW-0808">Transferase</keyword>
<proteinExistence type="predicted"/>
<dbReference type="CDD" id="cd04301">
    <property type="entry name" value="NAT_SF"/>
    <property type="match status" value="1"/>
</dbReference>
<dbReference type="PANTHER" id="PTHR43441">
    <property type="entry name" value="RIBOSOMAL-PROTEIN-SERINE ACETYLTRANSFERASE"/>
    <property type="match status" value="1"/>
</dbReference>
<dbReference type="InterPro" id="IPR000182">
    <property type="entry name" value="GNAT_dom"/>
</dbReference>
<reference evidence="2 3" key="1">
    <citation type="submission" date="2018-04" db="EMBL/GenBank/DDBJ databases">
        <title>Genomic Encyclopedia of Archaeal and Bacterial Type Strains, Phase II (KMG-II): from individual species to whole genera.</title>
        <authorList>
            <person name="Goeker M."/>
        </authorList>
    </citation>
    <scope>NUCLEOTIDE SEQUENCE [LARGE SCALE GENOMIC DNA]</scope>
    <source>
        <strain evidence="2 3">DSM 5822</strain>
    </source>
</reference>
<dbReference type="Proteomes" id="UP000244223">
    <property type="component" value="Unassembled WGS sequence"/>
</dbReference>
<dbReference type="EMBL" id="QAON01000004">
    <property type="protein sequence ID" value="PTQ90145.1"/>
    <property type="molecule type" value="Genomic_DNA"/>
</dbReference>
<dbReference type="OrthoDB" id="9795199at2"/>
<dbReference type="SUPFAM" id="SSF55729">
    <property type="entry name" value="Acyl-CoA N-acyltransferases (Nat)"/>
    <property type="match status" value="1"/>
</dbReference>
<feature type="domain" description="N-acetyltransferase" evidence="1">
    <location>
        <begin position="35"/>
        <end position="192"/>
    </location>
</feature>
<dbReference type="PANTHER" id="PTHR43441:SF2">
    <property type="entry name" value="FAMILY ACETYLTRANSFERASE, PUTATIVE (AFU_ORTHOLOGUE AFUA_7G00850)-RELATED"/>
    <property type="match status" value="1"/>
</dbReference>
<accession>A0A2T5J181</accession>
<evidence type="ECO:0000313" key="2">
    <source>
        <dbReference type="EMBL" id="PTQ90145.1"/>
    </source>
</evidence>
<gene>
    <name evidence="2" type="ORF">C8N29_104190</name>
</gene>
<dbReference type="FunFam" id="3.40.630.30:FF:000047">
    <property type="entry name" value="Acetyltransferase, GNAT family"/>
    <property type="match status" value="1"/>
</dbReference>
<evidence type="ECO:0000259" key="1">
    <source>
        <dbReference type="PROSITE" id="PS51186"/>
    </source>
</evidence>
<dbReference type="Pfam" id="PF13302">
    <property type="entry name" value="Acetyltransf_3"/>
    <property type="match status" value="1"/>
</dbReference>
<keyword evidence="3" id="KW-1185">Reference proteome</keyword>